<dbReference type="InterPro" id="IPR036163">
    <property type="entry name" value="HMA_dom_sf"/>
</dbReference>
<dbReference type="EMBL" id="JAJCIS010000010">
    <property type="protein sequence ID" value="MCB7388331.1"/>
    <property type="molecule type" value="Genomic_DNA"/>
</dbReference>
<dbReference type="Gene3D" id="3.30.70.100">
    <property type="match status" value="1"/>
</dbReference>
<dbReference type="InterPro" id="IPR006121">
    <property type="entry name" value="HMA_dom"/>
</dbReference>
<dbReference type="Proteomes" id="UP001299546">
    <property type="component" value="Unassembled WGS sequence"/>
</dbReference>
<keyword evidence="3" id="KW-1185">Reference proteome</keyword>
<comment type="caution">
    <text evidence="2">The sequence shown here is derived from an EMBL/GenBank/DDBJ whole genome shotgun (WGS) entry which is preliminary data.</text>
</comment>
<dbReference type="CDD" id="cd00371">
    <property type="entry name" value="HMA"/>
    <property type="match status" value="1"/>
</dbReference>
<dbReference type="SUPFAM" id="SSF55008">
    <property type="entry name" value="HMA, heavy metal-associated domain"/>
    <property type="match status" value="1"/>
</dbReference>
<evidence type="ECO:0000259" key="1">
    <source>
        <dbReference type="PROSITE" id="PS50846"/>
    </source>
</evidence>
<protein>
    <submittedName>
        <fullName evidence="2">Heavy-metal-associated domain-containing protein</fullName>
    </submittedName>
</protein>
<accession>A0ABS8DIV7</accession>
<gene>
    <name evidence="2" type="ORF">LIZ65_13670</name>
</gene>
<proteinExistence type="predicted"/>
<name>A0ABS8DIV7_9FIRM</name>
<dbReference type="RefSeq" id="WP_066731395.1">
    <property type="nucleotide sequence ID" value="NZ_JAJCIQ010000010.1"/>
</dbReference>
<sequence length="64" mass="6921">MTIINVEGMHCGKCVERITKAMEEAKLDFQVSLEDKTVTVEGCGQCVKTALEILDDLGFDGSVA</sequence>
<reference evidence="2 3" key="1">
    <citation type="submission" date="2021-10" db="EMBL/GenBank/DDBJ databases">
        <title>Collection of gut derived symbiotic bacterial strains cultured from healthy donors.</title>
        <authorList>
            <person name="Lin H."/>
            <person name="Littmann E."/>
            <person name="Kohout C."/>
            <person name="Pamer E.G."/>
        </authorList>
    </citation>
    <scope>NUCLEOTIDE SEQUENCE [LARGE SCALE GENOMIC DNA]</scope>
    <source>
        <strain evidence="2 3">DFI.1.165</strain>
    </source>
</reference>
<feature type="domain" description="HMA" evidence="1">
    <location>
        <begin position="1"/>
        <end position="62"/>
    </location>
</feature>
<dbReference type="Pfam" id="PF00403">
    <property type="entry name" value="HMA"/>
    <property type="match status" value="1"/>
</dbReference>
<evidence type="ECO:0000313" key="3">
    <source>
        <dbReference type="Proteomes" id="UP001299546"/>
    </source>
</evidence>
<organism evidence="2 3">
    <name type="scientific">Bariatricus massiliensis</name>
    <dbReference type="NCBI Taxonomy" id="1745713"/>
    <lineage>
        <taxon>Bacteria</taxon>
        <taxon>Bacillati</taxon>
        <taxon>Bacillota</taxon>
        <taxon>Clostridia</taxon>
        <taxon>Lachnospirales</taxon>
        <taxon>Lachnospiraceae</taxon>
        <taxon>Bariatricus</taxon>
    </lineage>
</organism>
<dbReference type="PROSITE" id="PS50846">
    <property type="entry name" value="HMA_2"/>
    <property type="match status" value="1"/>
</dbReference>
<evidence type="ECO:0000313" key="2">
    <source>
        <dbReference type="EMBL" id="MCB7388331.1"/>
    </source>
</evidence>